<gene>
    <name evidence="3" type="ORF">DLAC_11155</name>
</gene>
<evidence type="ECO:0000256" key="1">
    <source>
        <dbReference type="ARBA" id="ARBA00009199"/>
    </source>
</evidence>
<comment type="similarity">
    <text evidence="1">Belongs to the amidase family.</text>
</comment>
<evidence type="ECO:0000313" key="4">
    <source>
        <dbReference type="Proteomes" id="UP000076078"/>
    </source>
</evidence>
<dbReference type="PANTHER" id="PTHR11895">
    <property type="entry name" value="TRANSAMIDASE"/>
    <property type="match status" value="1"/>
</dbReference>
<dbReference type="PROSITE" id="PS00571">
    <property type="entry name" value="AMIDASES"/>
    <property type="match status" value="1"/>
</dbReference>
<sequence length="608" mass="67262">MTTHTTTNTEKEVEVQTKQSVYDLTPLISPKVHGYMLRSTVFLCEVSPFKNIFLPSLYKKNNYNRVTDAKINLPATTLPLINQLVINNSQFKIKTLSIEEFFQNSPALISLYDSHESCENSISEYYKSYQQGKTTPLEVSKSFLECKDQSDRQSPPLAAFISNNREEITQQGQESLDRWQTGRPLSILDGVPVSIKDELDQIGYYTTCGTTFLQKCHGKKDKDSYVAAKLKQAGAILVGKNNMHEIGISTMGYNIHYGFTRNPYNLGHYTGGSSSGSAASVSSGLNPLSIGCDGGGSIRVPASLCGVVGLKPTFGRVSHTGVFELCFSVGHVGPIASNVLDCAIGYSLIAGVDPMDYQTMSQPAPTVPDFSSIQMGNQPLQGLRVGFFTEWNDDCHPEIRDQVYDAVRLMQEQGAIIVPIEIPELLKIRMAQGLIILSEMRNAMNPYLQTHKNEFHLDSRISLSVVDCVTSADYIQCNKIRTMAIESLKEIFSKQCDIIITPTTGITSPDIEDKALSWGVSNLTLVGKLMNYVFLGNISGVPGISIPKALDSKGLPIGIQLMSSWWQEDLLLHTGFILEKLFKFNQKPKGFYLNPLQESQLKSNVQII</sequence>
<dbReference type="Proteomes" id="UP000076078">
    <property type="component" value="Unassembled WGS sequence"/>
</dbReference>
<dbReference type="SUPFAM" id="SSF75304">
    <property type="entry name" value="Amidase signature (AS) enzymes"/>
    <property type="match status" value="1"/>
</dbReference>
<dbReference type="AlphaFoldDB" id="A0A151Z3F3"/>
<keyword evidence="4" id="KW-1185">Reference proteome</keyword>
<reference evidence="3 4" key="1">
    <citation type="submission" date="2015-12" db="EMBL/GenBank/DDBJ databases">
        <title>Dictyostelia acquired genes for synthesis and detection of signals that induce cell-type specialization by lateral gene transfer from prokaryotes.</title>
        <authorList>
            <person name="Gloeckner G."/>
            <person name="Schaap P."/>
        </authorList>
    </citation>
    <scope>NUCLEOTIDE SEQUENCE [LARGE SCALE GENOMIC DNA]</scope>
    <source>
        <strain evidence="3 4">TK</strain>
    </source>
</reference>
<dbReference type="InterPro" id="IPR020556">
    <property type="entry name" value="Amidase_CS"/>
</dbReference>
<dbReference type="InterPro" id="IPR023631">
    <property type="entry name" value="Amidase_dom"/>
</dbReference>
<evidence type="ECO:0000313" key="3">
    <source>
        <dbReference type="EMBL" id="KYQ88447.1"/>
    </source>
</evidence>
<dbReference type="InterPro" id="IPR000120">
    <property type="entry name" value="Amidase"/>
</dbReference>
<name>A0A151Z3F3_TIELA</name>
<feature type="domain" description="Amidase" evidence="2">
    <location>
        <begin position="151"/>
        <end position="572"/>
    </location>
</feature>
<dbReference type="STRING" id="361077.A0A151Z3F3"/>
<protein>
    <submittedName>
        <fullName evidence="3">Amidase family protein</fullName>
    </submittedName>
</protein>
<dbReference type="OMA" id="PGWHIDG"/>
<dbReference type="InterPro" id="IPR036928">
    <property type="entry name" value="AS_sf"/>
</dbReference>
<accession>A0A151Z3F3</accession>
<dbReference type="GO" id="GO:0003824">
    <property type="term" value="F:catalytic activity"/>
    <property type="evidence" value="ECO:0007669"/>
    <property type="project" value="InterPro"/>
</dbReference>
<organism evidence="3 4">
    <name type="scientific">Tieghemostelium lacteum</name>
    <name type="common">Slime mold</name>
    <name type="synonym">Dictyostelium lacteum</name>
    <dbReference type="NCBI Taxonomy" id="361077"/>
    <lineage>
        <taxon>Eukaryota</taxon>
        <taxon>Amoebozoa</taxon>
        <taxon>Evosea</taxon>
        <taxon>Eumycetozoa</taxon>
        <taxon>Dictyostelia</taxon>
        <taxon>Dictyosteliales</taxon>
        <taxon>Raperosteliaceae</taxon>
        <taxon>Tieghemostelium</taxon>
    </lineage>
</organism>
<dbReference type="PANTHER" id="PTHR11895:SF67">
    <property type="entry name" value="AMIDASE DOMAIN-CONTAINING PROTEIN"/>
    <property type="match status" value="1"/>
</dbReference>
<dbReference type="Pfam" id="PF01425">
    <property type="entry name" value="Amidase"/>
    <property type="match status" value="1"/>
</dbReference>
<dbReference type="Gene3D" id="3.90.1300.10">
    <property type="entry name" value="Amidase signature (AS) domain"/>
    <property type="match status" value="1"/>
</dbReference>
<dbReference type="InParanoid" id="A0A151Z3F3"/>
<dbReference type="EMBL" id="LODT01000051">
    <property type="protein sequence ID" value="KYQ88447.1"/>
    <property type="molecule type" value="Genomic_DNA"/>
</dbReference>
<dbReference type="OrthoDB" id="566138at2759"/>
<evidence type="ECO:0000259" key="2">
    <source>
        <dbReference type="Pfam" id="PF01425"/>
    </source>
</evidence>
<dbReference type="FunCoup" id="A0A151Z3F3">
    <property type="interactions" value="43"/>
</dbReference>
<comment type="caution">
    <text evidence="3">The sequence shown here is derived from an EMBL/GenBank/DDBJ whole genome shotgun (WGS) entry which is preliminary data.</text>
</comment>
<proteinExistence type="inferred from homology"/>